<dbReference type="EMBL" id="NCKU01000096">
    <property type="protein sequence ID" value="RWS17310.1"/>
    <property type="molecule type" value="Genomic_DNA"/>
</dbReference>
<dbReference type="Gene3D" id="2.60.40.10">
    <property type="entry name" value="Immunoglobulins"/>
    <property type="match status" value="1"/>
</dbReference>
<sequence length="130" mass="15099">LKVLINLIENNFVELGCLCIKIIDVSVPTSVKLGDDVKLICDYILEGDSLYSLKWHFHNHEFYRFVPRDKPQKQMFPLKYFDVDLNASYNGTTWLRKVNFSANGKYKCEISAEGSFQTVFKEKFMLVTGM</sequence>
<proteinExistence type="predicted"/>
<name>A0A443RPX4_9ACAR</name>
<evidence type="ECO:0008006" key="4">
    <source>
        <dbReference type="Google" id="ProtNLM"/>
    </source>
</evidence>
<dbReference type="InterPro" id="IPR013783">
    <property type="entry name" value="Ig-like_fold"/>
</dbReference>
<dbReference type="PANTHER" id="PTHR21261:SF15">
    <property type="entry name" value="BEATEN PATH IIIA, ISOFORM D-RELATED"/>
    <property type="match status" value="1"/>
</dbReference>
<dbReference type="EMBL" id="NCKU01000097">
    <property type="protein sequence ID" value="RWS17294.1"/>
    <property type="molecule type" value="Genomic_DNA"/>
</dbReference>
<accession>A0A443RPX4</accession>
<gene>
    <name evidence="2" type="ORF">B4U79_00278</name>
    <name evidence="1" type="ORF">B4U79_02349</name>
</gene>
<reference evidence="2" key="2">
    <citation type="submission" date="2018-11" db="EMBL/GenBank/DDBJ databases">
        <title>Trombidioid mite genomics.</title>
        <authorList>
            <person name="Dong X."/>
        </authorList>
    </citation>
    <scope>NUCLEOTIDE SEQUENCE</scope>
    <source>
        <strain evidence="2">UoL-WK</strain>
    </source>
</reference>
<evidence type="ECO:0000313" key="1">
    <source>
        <dbReference type="EMBL" id="RWS17294.1"/>
    </source>
</evidence>
<evidence type="ECO:0000313" key="3">
    <source>
        <dbReference type="Proteomes" id="UP000285301"/>
    </source>
</evidence>
<comment type="caution">
    <text evidence="2">The sequence shown here is derived from an EMBL/GenBank/DDBJ whole genome shotgun (WGS) entry which is preliminary data.</text>
</comment>
<protein>
    <recommendedName>
        <fullName evidence="4">Ig-like domain-containing protein</fullName>
    </recommendedName>
</protein>
<dbReference type="Proteomes" id="UP000285301">
    <property type="component" value="Unassembled WGS sequence"/>
</dbReference>
<dbReference type="InterPro" id="IPR036179">
    <property type="entry name" value="Ig-like_dom_sf"/>
</dbReference>
<evidence type="ECO:0000313" key="2">
    <source>
        <dbReference type="EMBL" id="RWS17310.1"/>
    </source>
</evidence>
<keyword evidence="3" id="KW-1185">Reference proteome</keyword>
<dbReference type="SUPFAM" id="SSF48726">
    <property type="entry name" value="Immunoglobulin"/>
    <property type="match status" value="1"/>
</dbReference>
<organism evidence="2 3">
    <name type="scientific">Dinothrombium tinctorium</name>
    <dbReference type="NCBI Taxonomy" id="1965070"/>
    <lineage>
        <taxon>Eukaryota</taxon>
        <taxon>Metazoa</taxon>
        <taxon>Ecdysozoa</taxon>
        <taxon>Arthropoda</taxon>
        <taxon>Chelicerata</taxon>
        <taxon>Arachnida</taxon>
        <taxon>Acari</taxon>
        <taxon>Acariformes</taxon>
        <taxon>Trombidiformes</taxon>
        <taxon>Prostigmata</taxon>
        <taxon>Anystina</taxon>
        <taxon>Parasitengona</taxon>
        <taxon>Trombidioidea</taxon>
        <taxon>Trombidiidae</taxon>
        <taxon>Dinothrombium</taxon>
    </lineage>
</organism>
<feature type="non-terminal residue" evidence="2">
    <location>
        <position position="1"/>
    </location>
</feature>
<reference evidence="2 3" key="1">
    <citation type="journal article" date="2018" name="Gigascience">
        <title>Genomes of trombidid mites reveal novel predicted allergens and laterally-transferred genes associated with secondary metabolism.</title>
        <authorList>
            <person name="Dong X."/>
            <person name="Chaisiri K."/>
            <person name="Xia D."/>
            <person name="Armstrong S.D."/>
            <person name="Fang Y."/>
            <person name="Donnelly M.J."/>
            <person name="Kadowaki T."/>
            <person name="McGarry J.W."/>
            <person name="Darby A.C."/>
            <person name="Makepeace B.L."/>
        </authorList>
    </citation>
    <scope>NUCLEOTIDE SEQUENCE [LARGE SCALE GENOMIC DNA]</scope>
    <source>
        <strain evidence="2">UoL-WK</strain>
    </source>
</reference>
<dbReference type="STRING" id="1965070.A0A443RPX4"/>
<dbReference type="OrthoDB" id="6343941at2759"/>
<dbReference type="AlphaFoldDB" id="A0A443RPX4"/>
<dbReference type="PANTHER" id="PTHR21261">
    <property type="entry name" value="BEAT PROTEIN"/>
    <property type="match status" value="1"/>
</dbReference>